<evidence type="ECO:0000256" key="5">
    <source>
        <dbReference type="ARBA" id="ARBA00022741"/>
    </source>
</evidence>
<comment type="subcellular location">
    <subcellularLocation>
        <location evidence="1">Cell membrane</location>
        <topology evidence="1">Peripheral membrane protein</topology>
    </subcellularLocation>
</comment>
<keyword evidence="3" id="KW-0813">Transport</keyword>
<comment type="similarity">
    <text evidence="2">Belongs to the ABC transporter superfamily.</text>
</comment>
<dbReference type="Pfam" id="PF00005">
    <property type="entry name" value="ABC_tran"/>
    <property type="match status" value="2"/>
</dbReference>
<dbReference type="Proteomes" id="UP000181884">
    <property type="component" value="Unassembled WGS sequence"/>
</dbReference>
<evidence type="ECO:0000256" key="2">
    <source>
        <dbReference type="ARBA" id="ARBA00005417"/>
    </source>
</evidence>
<dbReference type="InterPro" id="IPR015856">
    <property type="entry name" value="ABC_transpr_CbiO/EcfA_su"/>
</dbReference>
<feature type="domain" description="ABC transporter" evidence="9">
    <location>
        <begin position="1"/>
        <end position="220"/>
    </location>
</feature>
<dbReference type="PANTHER" id="PTHR43553">
    <property type="entry name" value="HEAVY METAL TRANSPORTER"/>
    <property type="match status" value="1"/>
</dbReference>
<dbReference type="InterPro" id="IPR003439">
    <property type="entry name" value="ABC_transporter-like_ATP-bd"/>
</dbReference>
<comment type="caution">
    <text evidence="10">The sequence shown here is derived from an EMBL/GenBank/DDBJ whole genome shotgun (WGS) entry which is preliminary data.</text>
</comment>
<dbReference type="SUPFAM" id="SSF52540">
    <property type="entry name" value="P-loop containing nucleoside triphosphate hydrolases"/>
    <property type="match status" value="2"/>
</dbReference>
<dbReference type="AlphaFoldDB" id="A0A1L8RK93"/>
<keyword evidence="7" id="KW-1278">Translocase</keyword>
<evidence type="ECO:0000313" key="11">
    <source>
        <dbReference type="Proteomes" id="UP000181884"/>
    </source>
</evidence>
<dbReference type="EMBL" id="JXKH01000001">
    <property type="protein sequence ID" value="OJG20183.1"/>
    <property type="molecule type" value="Genomic_DNA"/>
</dbReference>
<evidence type="ECO:0000256" key="3">
    <source>
        <dbReference type="ARBA" id="ARBA00022448"/>
    </source>
</evidence>
<dbReference type="STRING" id="214095.RU97_GL000416"/>
<dbReference type="PROSITE" id="PS50893">
    <property type="entry name" value="ABC_TRANSPORTER_2"/>
    <property type="match status" value="2"/>
</dbReference>
<keyword evidence="8" id="KW-0472">Membrane</keyword>
<feature type="domain" description="ABC transporter" evidence="9">
    <location>
        <begin position="223"/>
        <end position="438"/>
    </location>
</feature>
<evidence type="ECO:0000256" key="7">
    <source>
        <dbReference type="ARBA" id="ARBA00022967"/>
    </source>
</evidence>
<dbReference type="GO" id="GO:0043190">
    <property type="term" value="C:ATP-binding cassette (ABC) transporter complex"/>
    <property type="evidence" value="ECO:0007669"/>
    <property type="project" value="TreeGrafter"/>
</dbReference>
<keyword evidence="5" id="KW-0547">Nucleotide-binding</keyword>
<dbReference type="CDD" id="cd03225">
    <property type="entry name" value="ABC_cobalt_CbiO_domain1"/>
    <property type="match status" value="2"/>
</dbReference>
<dbReference type="GO" id="GO:0005524">
    <property type="term" value="F:ATP binding"/>
    <property type="evidence" value="ECO:0007669"/>
    <property type="project" value="UniProtKB-KW"/>
</dbReference>
<sequence>MSQGVATDFSLAPGEAKGVYGPSGCGKSTLLLGLAGLTLLPETSVWVDDKEVTGMAGGERVRHISMMFQNPDSQFCMETVEEELLFCLENIQIEPDLMAEKVMAALRFCEIEALAKRKIVTLSDGEKPLVALACCVALESRYLLLDEPFANLDFAAAQRLSLKLQKLQQKQVGLLIVDHQTSHWQWLSEWLLLEEGTWLTTAELTTLEQIRQAALPLPEPLQPATPQLIFDGYRLPLPTGELRLDLSFRKGDLIGLYAPSGFGKTSLLKSILQLRTYQGSILLAGQRLKKRNIFRNISWIMQNPQDQFVMTTVTAELGTTTGLKELGLWEARDRSPFQLSQGQQRRLAVASFLQREVALLLCDEPTYGQDLENAWRIMTLLHQKAQQGTTVLVVSHDLALLNVFASQLVDLTNYREEASHADSQPHRQVWRDPIERVSRLFSK</sequence>
<dbReference type="SMART" id="SM00382">
    <property type="entry name" value="AAA"/>
    <property type="match status" value="2"/>
</dbReference>
<proteinExistence type="inferred from homology"/>
<accession>A0A1L8RK93</accession>
<evidence type="ECO:0000259" key="9">
    <source>
        <dbReference type="PROSITE" id="PS50893"/>
    </source>
</evidence>
<dbReference type="Gene3D" id="3.40.50.300">
    <property type="entry name" value="P-loop containing nucleotide triphosphate hydrolases"/>
    <property type="match status" value="2"/>
</dbReference>
<dbReference type="InterPro" id="IPR003593">
    <property type="entry name" value="AAA+_ATPase"/>
</dbReference>
<evidence type="ECO:0000256" key="1">
    <source>
        <dbReference type="ARBA" id="ARBA00004202"/>
    </source>
</evidence>
<dbReference type="GO" id="GO:0042626">
    <property type="term" value="F:ATPase-coupled transmembrane transporter activity"/>
    <property type="evidence" value="ECO:0007669"/>
    <property type="project" value="TreeGrafter"/>
</dbReference>
<keyword evidence="4" id="KW-1003">Cell membrane</keyword>
<evidence type="ECO:0000313" key="10">
    <source>
        <dbReference type="EMBL" id="OJG20183.1"/>
    </source>
</evidence>
<keyword evidence="11" id="KW-1185">Reference proteome</keyword>
<dbReference type="InterPro" id="IPR027417">
    <property type="entry name" value="P-loop_NTPase"/>
</dbReference>
<reference evidence="10 11" key="1">
    <citation type="submission" date="2014-12" db="EMBL/GenBank/DDBJ databases">
        <title>Draft genome sequences of 29 type strains of Enterococci.</title>
        <authorList>
            <person name="Zhong Z."/>
            <person name="Sun Z."/>
            <person name="Liu W."/>
            <person name="Zhang W."/>
            <person name="Zhang H."/>
        </authorList>
    </citation>
    <scope>NUCLEOTIDE SEQUENCE [LARGE SCALE GENOMIC DNA]</scope>
    <source>
        <strain evidence="10 11">DSM 17029</strain>
    </source>
</reference>
<evidence type="ECO:0000256" key="8">
    <source>
        <dbReference type="ARBA" id="ARBA00023136"/>
    </source>
</evidence>
<name>A0A1L8RK93_9ENTE</name>
<protein>
    <submittedName>
        <fullName evidence="10">ABC transporter</fullName>
    </submittedName>
</protein>
<organism evidence="10 11">
    <name type="scientific">Enterococcus canis</name>
    <dbReference type="NCBI Taxonomy" id="214095"/>
    <lineage>
        <taxon>Bacteria</taxon>
        <taxon>Bacillati</taxon>
        <taxon>Bacillota</taxon>
        <taxon>Bacilli</taxon>
        <taxon>Lactobacillales</taxon>
        <taxon>Enterococcaceae</taxon>
        <taxon>Enterococcus</taxon>
    </lineage>
</organism>
<dbReference type="InterPro" id="IPR050095">
    <property type="entry name" value="ECF_ABC_transporter_ATP-bd"/>
</dbReference>
<gene>
    <name evidence="10" type="ORF">RU97_GL000416</name>
</gene>
<evidence type="ECO:0000256" key="6">
    <source>
        <dbReference type="ARBA" id="ARBA00022840"/>
    </source>
</evidence>
<dbReference type="GO" id="GO:0016887">
    <property type="term" value="F:ATP hydrolysis activity"/>
    <property type="evidence" value="ECO:0007669"/>
    <property type="project" value="InterPro"/>
</dbReference>
<dbReference type="PANTHER" id="PTHR43553:SF19">
    <property type="entry name" value="HMP_THIAMINE IMPORT ATP-BINDING PROTEIN YKOD-RELATED"/>
    <property type="match status" value="1"/>
</dbReference>
<dbReference type="InterPro" id="IPR017871">
    <property type="entry name" value="ABC_transporter-like_CS"/>
</dbReference>
<evidence type="ECO:0000256" key="4">
    <source>
        <dbReference type="ARBA" id="ARBA00022475"/>
    </source>
</evidence>
<keyword evidence="6" id="KW-0067">ATP-binding</keyword>
<dbReference type="PROSITE" id="PS00211">
    <property type="entry name" value="ABC_TRANSPORTER_1"/>
    <property type="match status" value="1"/>
</dbReference>